<proteinExistence type="predicted"/>
<reference evidence="2 3" key="1">
    <citation type="journal article" date="2021" name="ISME Commun">
        <title>Automated analysis of genomic sequences facilitates high-throughput and comprehensive description of bacteria.</title>
        <authorList>
            <person name="Hitch T.C.A."/>
        </authorList>
    </citation>
    <scope>NUCLEOTIDE SEQUENCE [LARGE SCALE GENOMIC DNA]</scope>
    <source>
        <strain evidence="2 3">Sanger_23</strain>
    </source>
</reference>
<gene>
    <name evidence="2" type="ORF">OCV61_10875</name>
</gene>
<organism evidence="2 3">
    <name type="scientific">Blautia ammoniilytica</name>
    <dbReference type="NCBI Taxonomy" id="2981782"/>
    <lineage>
        <taxon>Bacteria</taxon>
        <taxon>Bacillati</taxon>
        <taxon>Bacillota</taxon>
        <taxon>Clostridia</taxon>
        <taxon>Lachnospirales</taxon>
        <taxon>Lachnospiraceae</taxon>
        <taxon>Blautia</taxon>
    </lineage>
</organism>
<dbReference type="RefSeq" id="WP_158421834.1">
    <property type="nucleotide sequence ID" value="NZ_JAOQJL010000020.1"/>
</dbReference>
<keyword evidence="1" id="KW-0812">Transmembrane</keyword>
<feature type="transmembrane region" description="Helical" evidence="1">
    <location>
        <begin position="6"/>
        <end position="27"/>
    </location>
</feature>
<evidence type="ECO:0000313" key="3">
    <source>
        <dbReference type="Proteomes" id="UP001652409"/>
    </source>
</evidence>
<evidence type="ECO:0000256" key="1">
    <source>
        <dbReference type="SAM" id="Phobius"/>
    </source>
</evidence>
<dbReference type="PANTHER" id="PTHR36434">
    <property type="entry name" value="MEMBRANE PROTEASE YUGP-RELATED"/>
    <property type="match status" value="1"/>
</dbReference>
<dbReference type="Proteomes" id="UP001652409">
    <property type="component" value="Unassembled WGS sequence"/>
</dbReference>
<feature type="transmembrane region" description="Helical" evidence="1">
    <location>
        <begin position="202"/>
        <end position="226"/>
    </location>
</feature>
<dbReference type="PANTHER" id="PTHR36434:SF1">
    <property type="entry name" value="MEMBRANE PROTEASE YUGP-RELATED"/>
    <property type="match status" value="1"/>
</dbReference>
<name>A0ABT2TVW1_9FIRM</name>
<comment type="caution">
    <text evidence="2">The sequence shown here is derived from an EMBL/GenBank/DDBJ whole genome shotgun (WGS) entry which is preliminary data.</text>
</comment>
<dbReference type="InterPro" id="IPR007395">
    <property type="entry name" value="Zn_peptidase_2"/>
</dbReference>
<accession>A0ABT2TVW1</accession>
<dbReference type="EMBL" id="JAOQJL010000020">
    <property type="protein sequence ID" value="MCU6765911.1"/>
    <property type="molecule type" value="Genomic_DNA"/>
</dbReference>
<dbReference type="Pfam" id="PF04298">
    <property type="entry name" value="Zn_peptidase_2"/>
    <property type="match status" value="1"/>
</dbReference>
<keyword evidence="1" id="KW-0472">Membrane</keyword>
<keyword evidence="3" id="KW-1185">Reference proteome</keyword>
<evidence type="ECO:0000313" key="2">
    <source>
        <dbReference type="EMBL" id="MCU6765911.1"/>
    </source>
</evidence>
<feature type="transmembrane region" description="Helical" evidence="1">
    <location>
        <begin position="152"/>
        <end position="173"/>
    </location>
</feature>
<keyword evidence="1" id="KW-1133">Transmembrane helix</keyword>
<protein>
    <submittedName>
        <fullName evidence="2">Zinc metallopeptidase</fullName>
    </submittedName>
</protein>
<sequence length="234" mass="25286">MYGYPYGFYFDPTYILLIIGLVISLIASTRMKSTFSKYRRVRSDSGLTGAQTAERILAAAGIYDVKIVPVQGSLTDHYDPRTKTVSLSQDVYGQTSVASVCVAAHECGHAIQHAVNYAPLNIRSAIVPVANLGSSLSWPIFLAGLIFSMRSLLMLGIVLFSLAVLFQLVTLPVEFNASSRALRLLESTGILSTEENLGARRVLTAAALTYVAALASSILQLLRLIILAGGRDRD</sequence>